<dbReference type="EMBL" id="CM046131">
    <property type="protein sequence ID" value="KAI8430045.1"/>
    <property type="molecule type" value="Genomic_DNA"/>
</dbReference>
<evidence type="ECO:0000313" key="1">
    <source>
        <dbReference type="EMBL" id="KAI8430045.1"/>
    </source>
</evidence>
<comment type="caution">
    <text evidence="1">The sequence shown here is derived from an EMBL/GenBank/DDBJ whole genome shotgun (WGS) entry which is preliminary data.</text>
</comment>
<protein>
    <submittedName>
        <fullName evidence="1">Uncharacterized protein</fullName>
    </submittedName>
</protein>
<keyword evidence="2" id="KW-1185">Reference proteome</keyword>
<proteinExistence type="predicted"/>
<sequence>MPQTFQVLRCFQCLIFQVHPTKKANKWKCKICGENQSIKRFYGLGTGKECRLHVQKLNEIQGDIHNSNLKLEDTDESSNSQDEETISDSNDQNETVVKEINKKSKWTDYVDVVEENDQEVLDKNMYLNETEVVLELPKKKPRKSQHVVNTPDSSSENKYVPATKVNNNSTKDKTVESKQFNKSIVNLGHTGLTGPPAATEIRKKFDLLSNLNKSKWAQYVEETEILNNENPAINDQTDLKDAPNIFSLFDDDNLDAVLDF</sequence>
<gene>
    <name evidence="1" type="ORF">MSG28_000478</name>
</gene>
<reference evidence="1 2" key="1">
    <citation type="journal article" date="2022" name="Genome Biol. Evol.">
        <title>The Spruce Budworm Genome: Reconstructing the Evolutionary History of Antifreeze Proteins.</title>
        <authorList>
            <person name="Beliveau C."/>
            <person name="Gagne P."/>
            <person name="Picq S."/>
            <person name="Vernygora O."/>
            <person name="Keeling C.I."/>
            <person name="Pinkney K."/>
            <person name="Doucet D."/>
            <person name="Wen F."/>
            <person name="Johnston J.S."/>
            <person name="Maaroufi H."/>
            <person name="Boyle B."/>
            <person name="Laroche J."/>
            <person name="Dewar K."/>
            <person name="Juretic N."/>
            <person name="Blackburn G."/>
            <person name="Nisole A."/>
            <person name="Brunet B."/>
            <person name="Brandao M."/>
            <person name="Lumley L."/>
            <person name="Duan J."/>
            <person name="Quan G."/>
            <person name="Lucarotti C.J."/>
            <person name="Roe A.D."/>
            <person name="Sperling F.A.H."/>
            <person name="Levesque R.C."/>
            <person name="Cusson M."/>
        </authorList>
    </citation>
    <scope>NUCLEOTIDE SEQUENCE [LARGE SCALE GENOMIC DNA]</scope>
    <source>
        <strain evidence="1">Glfc:IPQL:Cfum</strain>
    </source>
</reference>
<dbReference type="Proteomes" id="UP001064048">
    <property type="component" value="Chromosome Z"/>
</dbReference>
<evidence type="ECO:0000313" key="2">
    <source>
        <dbReference type="Proteomes" id="UP001064048"/>
    </source>
</evidence>
<organism evidence="1 2">
    <name type="scientific">Choristoneura fumiferana</name>
    <name type="common">Spruce budworm moth</name>
    <name type="synonym">Archips fumiferana</name>
    <dbReference type="NCBI Taxonomy" id="7141"/>
    <lineage>
        <taxon>Eukaryota</taxon>
        <taxon>Metazoa</taxon>
        <taxon>Ecdysozoa</taxon>
        <taxon>Arthropoda</taxon>
        <taxon>Hexapoda</taxon>
        <taxon>Insecta</taxon>
        <taxon>Pterygota</taxon>
        <taxon>Neoptera</taxon>
        <taxon>Endopterygota</taxon>
        <taxon>Lepidoptera</taxon>
        <taxon>Glossata</taxon>
        <taxon>Ditrysia</taxon>
        <taxon>Tortricoidea</taxon>
        <taxon>Tortricidae</taxon>
        <taxon>Tortricinae</taxon>
        <taxon>Choristoneura</taxon>
    </lineage>
</organism>
<name>A0ACC0K1B4_CHOFU</name>
<accession>A0ACC0K1B4</accession>